<feature type="transmembrane region" description="Helical" evidence="1">
    <location>
        <begin position="700"/>
        <end position="721"/>
    </location>
</feature>
<keyword evidence="1" id="KW-0812">Transmembrane</keyword>
<feature type="transmembrane region" description="Helical" evidence="1">
    <location>
        <begin position="504"/>
        <end position="526"/>
    </location>
</feature>
<sequence>MARVESEYAIGLGGPEAVLQAMNELKPLLQDKEAKVRRYAAGAVGKGGPEAVHQVMDELRALLQDESAGVRQRAGGAIGRGGPEAVLQAVGELKELLQETSSRVRQWAAWTIGKGGPEAVFRAREELEVLLDDPEGAIRESAARSLSHGGADVIAEATAHIRPSLDLGNYPRKITNATEVVSILGPAAIEGILPALQLVLRRDVTRSGQTAARLQQMTIAAAAIALRGYFASRPMFLHTDLARDLERAHYNLHHFVSSQPNWGELGAVREVENALHAFGVLVEGRCMPLLQAQVGELLLVRSGAVTTPTGYMVESAANAALSDHGLRAHKCPHIGACPGEVANVTYTNSTDVTCPLARSGGAGAPCSKGYDGNVAGCAGCIGGWGRSPTDAFTCQRCGIAWVQWAVWLAHPSSLLAISLRSAKRAAALGDAAAFANDVLKIALSFSSSSAVIISALASSATYRNLNEQTRTWLTWTSYPAQAGEATWSSSADCLLGWTLSLRQMLLLALANPLIVLAATCFVLGFLHIVRRRQGMSSCFTEDLMTVVVVAGNQYLPSVAAACAIAAPCYHTQTGEDASEDLLVYSTRESCHQRMSYMVTRAPVLTLAFAAGPALWRWLLHRAGKDGSEQCLRFLTASYRPEHAGWEANRLTKNMLLKCAVAVAPTTYCPVRQLILVLCPMLAFTTWHFRMNPYRFNLLNSVEATSLWVLNLCMLASCYAVSESWSLTSDFAEQLVIGVYCVLAINGVGLFSLLIWAKVGLYDGHPMFQEA</sequence>
<dbReference type="InterPro" id="IPR016024">
    <property type="entry name" value="ARM-type_fold"/>
</dbReference>
<accession>A0ABN9TRT0</accession>
<comment type="caution">
    <text evidence="2">The sequence shown here is derived from an EMBL/GenBank/DDBJ whole genome shotgun (WGS) entry which is preliminary data.</text>
</comment>
<keyword evidence="1" id="KW-0472">Membrane</keyword>
<organism evidence="2 3">
    <name type="scientific">Prorocentrum cordatum</name>
    <dbReference type="NCBI Taxonomy" id="2364126"/>
    <lineage>
        <taxon>Eukaryota</taxon>
        <taxon>Sar</taxon>
        <taxon>Alveolata</taxon>
        <taxon>Dinophyceae</taxon>
        <taxon>Prorocentrales</taxon>
        <taxon>Prorocentraceae</taxon>
        <taxon>Prorocentrum</taxon>
    </lineage>
</organism>
<protein>
    <submittedName>
        <fullName evidence="2">Uncharacterized protein</fullName>
    </submittedName>
</protein>
<evidence type="ECO:0000313" key="2">
    <source>
        <dbReference type="EMBL" id="CAK0848337.1"/>
    </source>
</evidence>
<gene>
    <name evidence="2" type="ORF">PCOR1329_LOCUS41292</name>
</gene>
<reference evidence="2" key="1">
    <citation type="submission" date="2023-10" db="EMBL/GenBank/DDBJ databases">
        <authorList>
            <person name="Chen Y."/>
            <person name="Shah S."/>
            <person name="Dougan E. K."/>
            <person name="Thang M."/>
            <person name="Chan C."/>
        </authorList>
    </citation>
    <scope>NUCLEOTIDE SEQUENCE [LARGE SCALE GENOMIC DNA]</scope>
</reference>
<dbReference type="SUPFAM" id="SSF48371">
    <property type="entry name" value="ARM repeat"/>
    <property type="match status" value="1"/>
</dbReference>
<dbReference type="EMBL" id="CAUYUJ010014968">
    <property type="protein sequence ID" value="CAK0848337.1"/>
    <property type="molecule type" value="Genomic_DNA"/>
</dbReference>
<dbReference type="Gene3D" id="1.25.10.10">
    <property type="entry name" value="Leucine-rich Repeat Variant"/>
    <property type="match status" value="1"/>
</dbReference>
<feature type="transmembrane region" description="Helical" evidence="1">
    <location>
        <begin position="733"/>
        <end position="756"/>
    </location>
</feature>
<name>A0ABN9TRT0_9DINO</name>
<keyword evidence="3" id="KW-1185">Reference proteome</keyword>
<proteinExistence type="predicted"/>
<dbReference type="PANTHER" id="PTHR12697:SF5">
    <property type="entry name" value="DEOXYHYPUSINE HYDROXYLASE"/>
    <property type="match status" value="1"/>
</dbReference>
<dbReference type="Proteomes" id="UP001189429">
    <property type="component" value="Unassembled WGS sequence"/>
</dbReference>
<dbReference type="Pfam" id="PF13646">
    <property type="entry name" value="HEAT_2"/>
    <property type="match status" value="1"/>
</dbReference>
<feature type="transmembrane region" description="Helical" evidence="1">
    <location>
        <begin position="670"/>
        <end position="688"/>
    </location>
</feature>
<evidence type="ECO:0000256" key="1">
    <source>
        <dbReference type="SAM" id="Phobius"/>
    </source>
</evidence>
<dbReference type="InterPro" id="IPR011989">
    <property type="entry name" value="ARM-like"/>
</dbReference>
<evidence type="ECO:0000313" key="3">
    <source>
        <dbReference type="Proteomes" id="UP001189429"/>
    </source>
</evidence>
<keyword evidence="1" id="KW-1133">Transmembrane helix</keyword>
<dbReference type="PANTHER" id="PTHR12697">
    <property type="entry name" value="PBS LYASE HEAT-LIKE PROTEIN"/>
    <property type="match status" value="1"/>
</dbReference>